<name>A0AAV7LDQ8_PLEWA</name>
<evidence type="ECO:0000313" key="2">
    <source>
        <dbReference type="Proteomes" id="UP001066276"/>
    </source>
</evidence>
<dbReference type="AlphaFoldDB" id="A0AAV7LDQ8"/>
<dbReference type="EMBL" id="JANPWB010000015">
    <property type="protein sequence ID" value="KAJ1089109.1"/>
    <property type="molecule type" value="Genomic_DNA"/>
</dbReference>
<evidence type="ECO:0000313" key="1">
    <source>
        <dbReference type="EMBL" id="KAJ1089109.1"/>
    </source>
</evidence>
<protein>
    <submittedName>
        <fullName evidence="1">Uncharacterized protein</fullName>
    </submittedName>
</protein>
<organism evidence="1 2">
    <name type="scientific">Pleurodeles waltl</name>
    <name type="common">Iberian ribbed newt</name>
    <dbReference type="NCBI Taxonomy" id="8319"/>
    <lineage>
        <taxon>Eukaryota</taxon>
        <taxon>Metazoa</taxon>
        <taxon>Chordata</taxon>
        <taxon>Craniata</taxon>
        <taxon>Vertebrata</taxon>
        <taxon>Euteleostomi</taxon>
        <taxon>Amphibia</taxon>
        <taxon>Batrachia</taxon>
        <taxon>Caudata</taxon>
        <taxon>Salamandroidea</taxon>
        <taxon>Salamandridae</taxon>
        <taxon>Pleurodelinae</taxon>
        <taxon>Pleurodeles</taxon>
    </lineage>
</organism>
<accession>A0AAV7LDQ8</accession>
<proteinExistence type="predicted"/>
<gene>
    <name evidence="1" type="ORF">NDU88_002262</name>
</gene>
<sequence length="75" mass="8535">MARTATRFWVSGSAVLEKQLADGEKGRGRQRTAFPNPVSKGALTYISPWLNRETAREPRACRRLSGVMRQFKYGY</sequence>
<reference evidence="1" key="1">
    <citation type="journal article" date="2022" name="bioRxiv">
        <title>Sequencing and chromosome-scale assembly of the giantPleurodeles waltlgenome.</title>
        <authorList>
            <person name="Brown T."/>
            <person name="Elewa A."/>
            <person name="Iarovenko S."/>
            <person name="Subramanian E."/>
            <person name="Araus A.J."/>
            <person name="Petzold A."/>
            <person name="Susuki M."/>
            <person name="Suzuki K.-i.T."/>
            <person name="Hayashi T."/>
            <person name="Toyoda A."/>
            <person name="Oliveira C."/>
            <person name="Osipova E."/>
            <person name="Leigh N.D."/>
            <person name="Simon A."/>
            <person name="Yun M.H."/>
        </authorList>
    </citation>
    <scope>NUCLEOTIDE SEQUENCE</scope>
    <source>
        <strain evidence="1">20211129_DDA</strain>
        <tissue evidence="1">Liver</tissue>
    </source>
</reference>
<keyword evidence="2" id="KW-1185">Reference proteome</keyword>
<comment type="caution">
    <text evidence="1">The sequence shown here is derived from an EMBL/GenBank/DDBJ whole genome shotgun (WGS) entry which is preliminary data.</text>
</comment>
<dbReference type="Proteomes" id="UP001066276">
    <property type="component" value="Chromosome 11"/>
</dbReference>